<dbReference type="EMBL" id="BAAAMJ010000130">
    <property type="protein sequence ID" value="GAA1937302.1"/>
    <property type="molecule type" value="Genomic_DNA"/>
</dbReference>
<feature type="domain" description="Helicase ATP-binding" evidence="2">
    <location>
        <begin position="20"/>
        <end position="192"/>
    </location>
</feature>
<dbReference type="InterPro" id="IPR027417">
    <property type="entry name" value="P-loop_NTPase"/>
</dbReference>
<dbReference type="CDD" id="cd18785">
    <property type="entry name" value="SF2_C"/>
    <property type="match status" value="1"/>
</dbReference>
<dbReference type="PROSITE" id="PS51192">
    <property type="entry name" value="HELICASE_ATP_BIND_1"/>
    <property type="match status" value="1"/>
</dbReference>
<feature type="region of interest" description="Disordered" evidence="1">
    <location>
        <begin position="815"/>
        <end position="840"/>
    </location>
</feature>
<dbReference type="InterPro" id="IPR006935">
    <property type="entry name" value="Helicase/UvrB_N"/>
</dbReference>
<dbReference type="Gene3D" id="6.10.140.530">
    <property type="match status" value="1"/>
</dbReference>
<evidence type="ECO:0000313" key="3">
    <source>
        <dbReference type="EMBL" id="GAA1937302.1"/>
    </source>
</evidence>
<dbReference type="InterPro" id="IPR014001">
    <property type="entry name" value="Helicase_ATP-bd"/>
</dbReference>
<dbReference type="Pfam" id="PF03457">
    <property type="entry name" value="HA"/>
    <property type="match status" value="2"/>
</dbReference>
<evidence type="ECO:0000313" key="4">
    <source>
        <dbReference type="Proteomes" id="UP001501303"/>
    </source>
</evidence>
<evidence type="ECO:0000259" key="2">
    <source>
        <dbReference type="PROSITE" id="PS51192"/>
    </source>
</evidence>
<evidence type="ECO:0000256" key="1">
    <source>
        <dbReference type="SAM" id="MobiDB-lite"/>
    </source>
</evidence>
<comment type="caution">
    <text evidence="3">The sequence shown here is derived from an EMBL/GenBank/DDBJ whole genome shotgun (WGS) entry which is preliminary data.</text>
</comment>
<dbReference type="SMART" id="SM00487">
    <property type="entry name" value="DEXDc"/>
    <property type="match status" value="1"/>
</dbReference>
<keyword evidence="4" id="KW-1185">Reference proteome</keyword>
<dbReference type="Gene3D" id="3.40.50.300">
    <property type="entry name" value="P-loop containing nucleotide triphosphate hydrolases"/>
    <property type="match status" value="2"/>
</dbReference>
<organism evidence="3 4">
    <name type="scientific">Streptomyces sodiiphilus</name>
    <dbReference type="NCBI Taxonomy" id="226217"/>
    <lineage>
        <taxon>Bacteria</taxon>
        <taxon>Bacillati</taxon>
        <taxon>Actinomycetota</taxon>
        <taxon>Actinomycetes</taxon>
        <taxon>Kitasatosporales</taxon>
        <taxon>Streptomycetaceae</taxon>
        <taxon>Streptomyces</taxon>
    </lineage>
</organism>
<keyword evidence="3" id="KW-0067">ATP-binding</keyword>
<proteinExistence type="predicted"/>
<keyword evidence="3" id="KW-0347">Helicase</keyword>
<protein>
    <submittedName>
        <fullName evidence="3">DEAD/DEAH box helicase</fullName>
    </submittedName>
</protein>
<accession>A0ABP5B8U1</accession>
<keyword evidence="3" id="KW-0547">Nucleotide-binding</keyword>
<gene>
    <name evidence="3" type="ORF">GCM10009716_49290</name>
</gene>
<dbReference type="SUPFAM" id="SSF52540">
    <property type="entry name" value="P-loop containing nucleoside triphosphate hydrolases"/>
    <property type="match status" value="1"/>
</dbReference>
<name>A0ABP5B8U1_9ACTN</name>
<reference evidence="4" key="1">
    <citation type="journal article" date="2019" name="Int. J. Syst. Evol. Microbiol.">
        <title>The Global Catalogue of Microorganisms (GCM) 10K type strain sequencing project: providing services to taxonomists for standard genome sequencing and annotation.</title>
        <authorList>
            <consortium name="The Broad Institute Genomics Platform"/>
            <consortium name="The Broad Institute Genome Sequencing Center for Infectious Disease"/>
            <person name="Wu L."/>
            <person name="Ma J."/>
        </authorList>
    </citation>
    <scope>NUCLEOTIDE SEQUENCE [LARGE SCALE GENOMIC DNA]</scope>
    <source>
        <strain evidence="4">JCM 13581</strain>
    </source>
</reference>
<dbReference type="Pfam" id="PF04851">
    <property type="entry name" value="ResIII"/>
    <property type="match status" value="1"/>
</dbReference>
<feature type="region of interest" description="Disordered" evidence="1">
    <location>
        <begin position="458"/>
        <end position="480"/>
    </location>
</feature>
<dbReference type="GO" id="GO:0004386">
    <property type="term" value="F:helicase activity"/>
    <property type="evidence" value="ECO:0007669"/>
    <property type="project" value="UniProtKB-KW"/>
</dbReference>
<dbReference type="Proteomes" id="UP001501303">
    <property type="component" value="Unassembled WGS sequence"/>
</dbReference>
<dbReference type="InterPro" id="IPR050742">
    <property type="entry name" value="Helicase_Restrict-Modif_Enz"/>
</dbReference>
<dbReference type="PANTHER" id="PTHR47396">
    <property type="entry name" value="TYPE I RESTRICTION ENZYME ECOKI R PROTEIN"/>
    <property type="match status" value="1"/>
</dbReference>
<sequence length="840" mass="91160">MEAIVHALSDARGGDVRAHVVMATGTGKTFMAVVAARRLVPYGRVLVLVPTVLLLSQTVQAWRRAGYRGRMIAVCSAADTELLDALGDGTLEDFARCTTAPETLARWMAADGPVAAVATYASLVDQTTRENDAKARAGVLERAFRDEGMPVMDLMVIDEAHRTSGDAGKAWAAALDQSRLPAVRRLAMTATPRLWEAPVGGEARQVASMDDVALYGERVFELELMEAVERGLLARWEIDVLEITDPDAGVEEGSSEEVRGRRLAALQAALLTHSYESGARSLLSFHGTTLAAMSFARALPETAAKLHATNPARYPERVSVEWLSGEHSPDHRREVLGRFADGIDEHGYVADWQLLASCQVLAEGTDIRGRAGVDGVVFADTRSSPVQIVQILGRALRQEPGEGKVARIIVPVFLAPGQSPDAMMTSPAYRGLVQILQGLRAHDDRILQRLAAAAATASGTPTEVVRLDPHPPAGTPRHSEDGAELVLADDDVQDHDQDGQGSGDDEESQEGANGDGADKPGPAAVPLLRFSRPRDPAAIARFLRTRILQPDSEVWLTGYEALRRWVDEHGDAAVPVAATIRLNDGDGDGQDEDGTDYALGKWVAQQRWLLTDGTLRPHRYQLLDELGMVWNVDDAKFRQGIIAARSYFEEFGTLCAPRDTVRDGFALGVWLHNLRNSKALTESRRETLEAIDPWWNPPWPLAWQRSYTALAQLLAGETELPEVPPGVRVNGIDIGTWLRRQTAAWAQLTSGQRELLTRLGIEPPAENRGGEESGREQPVVPGLHRLDAFGRGIAACWQYLDREGHLTVPRTHEEVLHPAPGENGDPGENAGPVTAGPASS</sequence>
<dbReference type="PANTHER" id="PTHR47396:SF1">
    <property type="entry name" value="ATP-DEPENDENT HELICASE IRC3-RELATED"/>
    <property type="match status" value="1"/>
</dbReference>
<dbReference type="InterPro" id="IPR005114">
    <property type="entry name" value="Helicase_assoc"/>
</dbReference>
<dbReference type="RefSeq" id="WP_344267097.1">
    <property type="nucleotide sequence ID" value="NZ_BAAAMJ010000130.1"/>
</dbReference>
<keyword evidence="3" id="KW-0378">Hydrolase</keyword>
<feature type="region of interest" description="Disordered" evidence="1">
    <location>
        <begin position="493"/>
        <end position="530"/>
    </location>
</feature>